<feature type="transmembrane region" description="Helical" evidence="1">
    <location>
        <begin position="63"/>
        <end position="83"/>
    </location>
</feature>
<gene>
    <name evidence="2" type="ORF">WG950_08660</name>
</gene>
<dbReference type="Pfam" id="PF14093">
    <property type="entry name" value="DUF4271"/>
    <property type="match status" value="1"/>
</dbReference>
<proteinExistence type="predicted"/>
<dbReference type="EMBL" id="CP150496">
    <property type="protein sequence ID" value="WYW54597.1"/>
    <property type="molecule type" value="Genomic_DNA"/>
</dbReference>
<keyword evidence="1" id="KW-1133">Transmembrane helix</keyword>
<feature type="transmembrane region" description="Helical" evidence="1">
    <location>
        <begin position="163"/>
        <end position="179"/>
    </location>
</feature>
<feature type="transmembrane region" description="Helical" evidence="1">
    <location>
        <begin position="12"/>
        <end position="31"/>
    </location>
</feature>
<protein>
    <submittedName>
        <fullName evidence="2">DUF4271 domain-containing protein</fullName>
    </submittedName>
</protein>
<dbReference type="InterPro" id="IPR025367">
    <property type="entry name" value="DUF4271"/>
</dbReference>
<feature type="transmembrane region" description="Helical" evidence="1">
    <location>
        <begin position="191"/>
        <end position="212"/>
    </location>
</feature>
<reference evidence="2 3" key="1">
    <citation type="submission" date="2024-03" db="EMBL/GenBank/DDBJ databases">
        <authorList>
            <person name="Cao K."/>
        </authorList>
    </citation>
    <scope>NUCLEOTIDE SEQUENCE [LARGE SCALE GENOMIC DNA]</scope>
    <source>
        <strain evidence="2 3">MCCC 1K00696</strain>
    </source>
</reference>
<feature type="transmembrane region" description="Helical" evidence="1">
    <location>
        <begin position="130"/>
        <end position="151"/>
    </location>
</feature>
<evidence type="ECO:0000256" key="1">
    <source>
        <dbReference type="SAM" id="Phobius"/>
    </source>
</evidence>
<keyword evidence="3" id="KW-1185">Reference proteome</keyword>
<evidence type="ECO:0000313" key="2">
    <source>
        <dbReference type="EMBL" id="WYW54597.1"/>
    </source>
</evidence>
<sequence>MQAVEKISENTSWIPIVLVFLFSLIAALKIIDSVKLRGYVFAMFNKGFVEDEAEEDTSIFSSFYSLIFLFFITVLSLALHFIVSKNHATIANNFGSFLKFFLIVLCYFSAKRVLENAIASLFLMKKHVRYYIVSKFSYQYSLSFILLIGYIVFQFSPLNPTNFIYFSLILYVFRFIFLVRNNKNLIFSELFYFILYICAFEIAPLLTLFKLML</sequence>
<dbReference type="Proteomes" id="UP001491088">
    <property type="component" value="Chromosome"/>
</dbReference>
<organism evidence="2 3">
    <name type="scientific">Polaribacter marinaquae</name>
    <dbReference type="NCBI Taxonomy" id="1642819"/>
    <lineage>
        <taxon>Bacteria</taxon>
        <taxon>Pseudomonadati</taxon>
        <taxon>Bacteroidota</taxon>
        <taxon>Flavobacteriia</taxon>
        <taxon>Flavobacteriales</taxon>
        <taxon>Flavobacteriaceae</taxon>
    </lineage>
</organism>
<name>A0ABZ2TN92_9FLAO</name>
<accession>A0ABZ2TN92</accession>
<keyword evidence="1" id="KW-0472">Membrane</keyword>
<dbReference type="RefSeq" id="WP_340931680.1">
    <property type="nucleotide sequence ID" value="NZ_CP150496.1"/>
</dbReference>
<evidence type="ECO:0000313" key="3">
    <source>
        <dbReference type="Proteomes" id="UP001491088"/>
    </source>
</evidence>
<keyword evidence="1" id="KW-0812">Transmembrane</keyword>
<feature type="transmembrane region" description="Helical" evidence="1">
    <location>
        <begin position="89"/>
        <end position="110"/>
    </location>
</feature>